<sequence length="72" mass="7460">MMATAASPFTLVVLFSMLCRFFRLADTSVLVAGRILTIGLRRTPSRCGLSTTSSICGGGGRASTGIGFASLE</sequence>
<dbReference type="EMBL" id="GGFL01015382">
    <property type="protein sequence ID" value="MBW79560.1"/>
    <property type="molecule type" value="Transcribed_RNA"/>
</dbReference>
<proteinExistence type="predicted"/>
<evidence type="ECO:0000313" key="2">
    <source>
        <dbReference type="EMBL" id="MBW79560.1"/>
    </source>
</evidence>
<reference evidence="2" key="1">
    <citation type="submission" date="2018-01" db="EMBL/GenBank/DDBJ databases">
        <title>An insight into the sialome of Amazonian anophelines.</title>
        <authorList>
            <person name="Ribeiro J.M."/>
            <person name="Scarpassa V."/>
            <person name="Calvo E."/>
        </authorList>
    </citation>
    <scope>NUCLEOTIDE SEQUENCE</scope>
</reference>
<feature type="chain" id="PRO_5014811649" evidence="1">
    <location>
        <begin position="28"/>
        <end position="72"/>
    </location>
</feature>
<name>A0A2M4DPR5_ANODA</name>
<accession>A0A2M4DPR5</accession>
<organism evidence="2">
    <name type="scientific">Anopheles darlingi</name>
    <name type="common">Mosquito</name>
    <dbReference type="NCBI Taxonomy" id="43151"/>
    <lineage>
        <taxon>Eukaryota</taxon>
        <taxon>Metazoa</taxon>
        <taxon>Ecdysozoa</taxon>
        <taxon>Arthropoda</taxon>
        <taxon>Hexapoda</taxon>
        <taxon>Insecta</taxon>
        <taxon>Pterygota</taxon>
        <taxon>Neoptera</taxon>
        <taxon>Endopterygota</taxon>
        <taxon>Diptera</taxon>
        <taxon>Nematocera</taxon>
        <taxon>Culicoidea</taxon>
        <taxon>Culicidae</taxon>
        <taxon>Anophelinae</taxon>
        <taxon>Anopheles</taxon>
    </lineage>
</organism>
<feature type="signal peptide" evidence="1">
    <location>
        <begin position="1"/>
        <end position="27"/>
    </location>
</feature>
<dbReference type="AlphaFoldDB" id="A0A2M4DPR5"/>
<evidence type="ECO:0000256" key="1">
    <source>
        <dbReference type="SAM" id="SignalP"/>
    </source>
</evidence>
<keyword evidence="1" id="KW-0732">Signal</keyword>
<protein>
    <submittedName>
        <fullName evidence="2">Putative secreted protein</fullName>
    </submittedName>
</protein>